<comment type="similarity">
    <text evidence="1">Belongs to the universal ribosomal protein uL30 family.</text>
</comment>
<dbReference type="PANTHER" id="PTHR15892:SF2">
    <property type="entry name" value="LARGE RIBOSOMAL SUBUNIT PROTEIN UL30M"/>
    <property type="match status" value="1"/>
</dbReference>
<dbReference type="AlphaFoldDB" id="A0A8H5G7I5"/>
<keyword evidence="3" id="KW-0687">Ribonucleoprotein</keyword>
<dbReference type="NCBIfam" id="TIGR01308">
    <property type="entry name" value="rpmD_bact"/>
    <property type="match status" value="1"/>
</dbReference>
<accession>A0A8H5G7I5</accession>
<evidence type="ECO:0000256" key="1">
    <source>
        <dbReference type="ARBA" id="ARBA00007594"/>
    </source>
</evidence>
<dbReference type="Gene3D" id="3.30.1390.20">
    <property type="entry name" value="Ribosomal protein L30, ferredoxin-like fold domain"/>
    <property type="match status" value="1"/>
</dbReference>
<dbReference type="GO" id="GO:0006412">
    <property type="term" value="P:translation"/>
    <property type="evidence" value="ECO:0007669"/>
    <property type="project" value="InterPro"/>
</dbReference>
<reference evidence="7 8" key="1">
    <citation type="journal article" date="2020" name="ISME J.">
        <title>Uncovering the hidden diversity of litter-decomposition mechanisms in mushroom-forming fungi.</title>
        <authorList>
            <person name="Floudas D."/>
            <person name="Bentzer J."/>
            <person name="Ahren D."/>
            <person name="Johansson T."/>
            <person name="Persson P."/>
            <person name="Tunlid A."/>
        </authorList>
    </citation>
    <scope>NUCLEOTIDE SEQUENCE [LARGE SCALE GENOMIC DNA]</scope>
    <source>
        <strain evidence="7 8">CBS 146.42</strain>
    </source>
</reference>
<keyword evidence="8" id="KW-1185">Reference proteome</keyword>
<organism evidence="7 8">
    <name type="scientific">Leucocoprinus leucothites</name>
    <dbReference type="NCBI Taxonomy" id="201217"/>
    <lineage>
        <taxon>Eukaryota</taxon>
        <taxon>Fungi</taxon>
        <taxon>Dikarya</taxon>
        <taxon>Basidiomycota</taxon>
        <taxon>Agaricomycotina</taxon>
        <taxon>Agaricomycetes</taxon>
        <taxon>Agaricomycetidae</taxon>
        <taxon>Agaricales</taxon>
        <taxon>Agaricineae</taxon>
        <taxon>Agaricaceae</taxon>
        <taxon>Leucocoprinus</taxon>
    </lineage>
</organism>
<comment type="caution">
    <text evidence="7">The sequence shown here is derived from an EMBL/GenBank/DDBJ whole genome shotgun (WGS) entry which is preliminary data.</text>
</comment>
<dbReference type="PANTHER" id="PTHR15892">
    <property type="entry name" value="MITOCHONDRIAL RIBOSOMAL PROTEIN L30"/>
    <property type="match status" value="1"/>
</dbReference>
<evidence type="ECO:0000256" key="4">
    <source>
        <dbReference type="ARBA" id="ARBA00035281"/>
    </source>
</evidence>
<dbReference type="GO" id="GO:0005739">
    <property type="term" value="C:mitochondrion"/>
    <property type="evidence" value="ECO:0007669"/>
    <property type="project" value="TreeGrafter"/>
</dbReference>
<feature type="region of interest" description="Disordered" evidence="5">
    <location>
        <begin position="21"/>
        <end position="46"/>
    </location>
</feature>
<sequence length="138" mass="15432">MASLPLCRRALFSRNFTRTLSTTTSAPSTSTPIPSSSTSSTTSPPLTHYKITLRRSGISLGSKIQGTLEALGFHKRNQTVYHEHSSDIAGKILKIKELVEVENVPESAVRNKWEQRQERKAVRGYKVVGSKRDTFMRI</sequence>
<dbReference type="InterPro" id="IPR036919">
    <property type="entry name" value="Ribo_uL30_ferredoxin-like_sf"/>
</dbReference>
<evidence type="ECO:0000256" key="5">
    <source>
        <dbReference type="SAM" id="MobiDB-lite"/>
    </source>
</evidence>
<dbReference type="CDD" id="cd01658">
    <property type="entry name" value="Ribosomal_L30"/>
    <property type="match status" value="1"/>
</dbReference>
<dbReference type="SUPFAM" id="SSF55129">
    <property type="entry name" value="Ribosomal protein L30p/L7e"/>
    <property type="match status" value="1"/>
</dbReference>
<dbReference type="Pfam" id="PF00327">
    <property type="entry name" value="Ribosomal_L30"/>
    <property type="match status" value="1"/>
</dbReference>
<evidence type="ECO:0000313" key="7">
    <source>
        <dbReference type="EMBL" id="KAF5359832.1"/>
    </source>
</evidence>
<protein>
    <recommendedName>
        <fullName evidence="4">Large ribosomal subunit protein uL30m</fullName>
    </recommendedName>
</protein>
<dbReference type="GO" id="GO:0003735">
    <property type="term" value="F:structural constituent of ribosome"/>
    <property type="evidence" value="ECO:0007669"/>
    <property type="project" value="InterPro"/>
</dbReference>
<evidence type="ECO:0000259" key="6">
    <source>
        <dbReference type="Pfam" id="PF00327"/>
    </source>
</evidence>
<keyword evidence="2" id="KW-0689">Ribosomal protein</keyword>
<proteinExistence type="inferred from homology"/>
<dbReference type="OrthoDB" id="509901at2759"/>
<evidence type="ECO:0000256" key="3">
    <source>
        <dbReference type="ARBA" id="ARBA00023274"/>
    </source>
</evidence>
<dbReference type="InterPro" id="IPR005996">
    <property type="entry name" value="Ribosomal_uL30_bac-type"/>
</dbReference>
<gene>
    <name evidence="7" type="ORF">D9756_002909</name>
</gene>
<dbReference type="InterPro" id="IPR016082">
    <property type="entry name" value="Ribosomal_uL30_ferredoxin-like"/>
</dbReference>
<dbReference type="GO" id="GO:0015934">
    <property type="term" value="C:large ribosomal subunit"/>
    <property type="evidence" value="ECO:0007669"/>
    <property type="project" value="InterPro"/>
</dbReference>
<feature type="domain" description="Large ribosomal subunit protein uL30-like ferredoxin-like fold" evidence="6">
    <location>
        <begin position="49"/>
        <end position="99"/>
    </location>
</feature>
<dbReference type="EMBL" id="JAACJO010000004">
    <property type="protein sequence ID" value="KAF5359832.1"/>
    <property type="molecule type" value="Genomic_DNA"/>
</dbReference>
<evidence type="ECO:0000256" key="2">
    <source>
        <dbReference type="ARBA" id="ARBA00022980"/>
    </source>
</evidence>
<dbReference type="Proteomes" id="UP000559027">
    <property type="component" value="Unassembled WGS sequence"/>
</dbReference>
<evidence type="ECO:0000313" key="8">
    <source>
        <dbReference type="Proteomes" id="UP000559027"/>
    </source>
</evidence>
<name>A0A8H5G7I5_9AGAR</name>